<evidence type="ECO:0000313" key="1">
    <source>
        <dbReference type="EMBL" id="TNV70947.1"/>
    </source>
</evidence>
<keyword evidence="2" id="KW-1185">Reference proteome</keyword>
<dbReference type="AlphaFoldDB" id="A0A8J8N9Q3"/>
<evidence type="ECO:0000313" key="2">
    <source>
        <dbReference type="Proteomes" id="UP000785679"/>
    </source>
</evidence>
<accession>A0A8J8N9Q3</accession>
<gene>
    <name evidence="1" type="ORF">FGO68_gene14338</name>
</gene>
<proteinExistence type="predicted"/>
<comment type="caution">
    <text evidence="1">The sequence shown here is derived from an EMBL/GenBank/DDBJ whole genome shotgun (WGS) entry which is preliminary data.</text>
</comment>
<organism evidence="1 2">
    <name type="scientific">Halteria grandinella</name>
    <dbReference type="NCBI Taxonomy" id="5974"/>
    <lineage>
        <taxon>Eukaryota</taxon>
        <taxon>Sar</taxon>
        <taxon>Alveolata</taxon>
        <taxon>Ciliophora</taxon>
        <taxon>Intramacronucleata</taxon>
        <taxon>Spirotrichea</taxon>
        <taxon>Stichotrichia</taxon>
        <taxon>Sporadotrichida</taxon>
        <taxon>Halteriidae</taxon>
        <taxon>Halteria</taxon>
    </lineage>
</organism>
<dbReference type="Proteomes" id="UP000785679">
    <property type="component" value="Unassembled WGS sequence"/>
</dbReference>
<protein>
    <submittedName>
        <fullName evidence="1">Uncharacterized protein</fullName>
    </submittedName>
</protein>
<sequence>MRQGNRGHLMKREISSHFPLLEALADNFCLKEFDHAFLGTIIGKDSSNWSFQYYQRKTKHDYIYIKQLIRQQRLMNYQQGEGLS</sequence>
<name>A0A8J8N9Q3_HALGN</name>
<reference evidence="1" key="1">
    <citation type="submission" date="2019-06" db="EMBL/GenBank/DDBJ databases">
        <authorList>
            <person name="Zheng W."/>
        </authorList>
    </citation>
    <scope>NUCLEOTIDE SEQUENCE</scope>
    <source>
        <strain evidence="1">QDHG01</strain>
    </source>
</reference>
<dbReference type="EMBL" id="RRYP01031494">
    <property type="protein sequence ID" value="TNV70947.1"/>
    <property type="molecule type" value="Genomic_DNA"/>
</dbReference>